<dbReference type="InterPro" id="IPR018060">
    <property type="entry name" value="HTH_AraC"/>
</dbReference>
<name>A0ABS2IDC8_9GAMM</name>
<organism evidence="5 6">
    <name type="scientific">Zestomonas insulae</name>
    <dbReference type="NCBI Taxonomy" id="2809017"/>
    <lineage>
        <taxon>Bacteria</taxon>
        <taxon>Pseudomonadati</taxon>
        <taxon>Pseudomonadota</taxon>
        <taxon>Gammaproteobacteria</taxon>
        <taxon>Pseudomonadales</taxon>
        <taxon>Pseudomonadaceae</taxon>
        <taxon>Zestomonas</taxon>
    </lineage>
</organism>
<dbReference type="Pfam" id="PF12852">
    <property type="entry name" value="Cupin_6"/>
    <property type="match status" value="1"/>
</dbReference>
<evidence type="ECO:0000256" key="1">
    <source>
        <dbReference type="ARBA" id="ARBA00023015"/>
    </source>
</evidence>
<dbReference type="RefSeq" id="WP_205348243.1">
    <property type="nucleotide sequence ID" value="NZ_JAFEUP010000003.1"/>
</dbReference>
<keyword evidence="3" id="KW-0804">Transcription</keyword>
<dbReference type="InterPro" id="IPR009057">
    <property type="entry name" value="Homeodomain-like_sf"/>
</dbReference>
<reference evidence="5 6" key="1">
    <citation type="submission" date="2021-02" db="EMBL/GenBank/DDBJ databases">
        <authorList>
            <person name="Lee D.-H."/>
        </authorList>
    </citation>
    <scope>NUCLEOTIDE SEQUENCE [LARGE SCALE GENOMIC DNA]</scope>
    <source>
        <strain evidence="5 6">UL073</strain>
    </source>
</reference>
<evidence type="ECO:0000313" key="6">
    <source>
        <dbReference type="Proteomes" id="UP000717995"/>
    </source>
</evidence>
<evidence type="ECO:0000259" key="4">
    <source>
        <dbReference type="PROSITE" id="PS01124"/>
    </source>
</evidence>
<dbReference type="EMBL" id="JAFEUP010000003">
    <property type="protein sequence ID" value="MBM7061045.1"/>
    <property type="molecule type" value="Genomic_DNA"/>
</dbReference>
<keyword evidence="6" id="KW-1185">Reference proteome</keyword>
<evidence type="ECO:0000313" key="5">
    <source>
        <dbReference type="EMBL" id="MBM7061045.1"/>
    </source>
</evidence>
<dbReference type="InterPro" id="IPR032783">
    <property type="entry name" value="AraC_lig"/>
</dbReference>
<dbReference type="Pfam" id="PF12833">
    <property type="entry name" value="HTH_18"/>
    <property type="match status" value="1"/>
</dbReference>
<protein>
    <submittedName>
        <fullName evidence="5">AraC family transcriptional regulator</fullName>
    </submittedName>
</protein>
<dbReference type="SMART" id="SM00342">
    <property type="entry name" value="HTH_ARAC"/>
    <property type="match status" value="1"/>
</dbReference>
<dbReference type="SUPFAM" id="SSF46689">
    <property type="entry name" value="Homeodomain-like"/>
    <property type="match status" value="2"/>
</dbReference>
<dbReference type="Gene3D" id="1.10.10.60">
    <property type="entry name" value="Homeodomain-like"/>
    <property type="match status" value="1"/>
</dbReference>
<dbReference type="Proteomes" id="UP000717995">
    <property type="component" value="Unassembled WGS sequence"/>
</dbReference>
<evidence type="ECO:0000256" key="2">
    <source>
        <dbReference type="ARBA" id="ARBA00023125"/>
    </source>
</evidence>
<feature type="domain" description="HTH araC/xylS-type" evidence="4">
    <location>
        <begin position="218"/>
        <end position="315"/>
    </location>
</feature>
<dbReference type="PROSITE" id="PS01124">
    <property type="entry name" value="HTH_ARAC_FAMILY_2"/>
    <property type="match status" value="1"/>
</dbReference>
<keyword evidence="2" id="KW-0238">DNA-binding</keyword>
<keyword evidence="1" id="KW-0805">Transcription regulation</keyword>
<comment type="caution">
    <text evidence="5">The sequence shown here is derived from an EMBL/GenBank/DDBJ whole genome shotgun (WGS) entry which is preliminary data.</text>
</comment>
<proteinExistence type="predicted"/>
<dbReference type="PANTHER" id="PTHR11019:SF159">
    <property type="entry name" value="TRANSCRIPTIONAL REGULATOR-RELATED"/>
    <property type="match status" value="1"/>
</dbReference>
<gene>
    <name evidence="5" type="ORF">JQX08_10030</name>
</gene>
<dbReference type="PANTHER" id="PTHR11019">
    <property type="entry name" value="HTH-TYPE TRANSCRIPTIONAL REGULATOR NIMR"/>
    <property type="match status" value="1"/>
</dbReference>
<sequence>MDLLGEVLLSLKVEANSAGIFALRESWGLDMPPLSENYSLAHCCIDSPFWLLVENQEPVMLEPGDSVLLLHGRRYALASSPQAARVELQSYWTERGLPHLAPGQRQASPLAGLELGEGAKIGRMLTLAFLLQAGDGNVLIKSLPPVIHLRGSASGLFPWISTLLDFLACEDTANHNGYTATATHLSNLILTSFIRAYALSLPSHSTGWLRGLADRRISQALVSMHAHPEQAWTIESLAERAGMSRHTFGRRFTSLVGQSPVDYLIALRMQVAAESIRAGLSVALVAEKVGYQSERAFRELFKRRFGMPPLRYAKQQTVQ</sequence>
<accession>A0ABS2IDC8</accession>
<evidence type="ECO:0000256" key="3">
    <source>
        <dbReference type="ARBA" id="ARBA00023163"/>
    </source>
</evidence>